<dbReference type="GeneID" id="101847043"/>
<comment type="subcellular location">
    <subcellularLocation>
        <location evidence="1">Secreted</location>
    </subcellularLocation>
</comment>
<evidence type="ECO:0000256" key="1">
    <source>
        <dbReference type="ARBA" id="ARBA00004613"/>
    </source>
</evidence>
<reference evidence="7" key="1">
    <citation type="submission" date="2025-08" db="UniProtKB">
        <authorList>
            <consortium name="RefSeq"/>
        </authorList>
    </citation>
    <scope>IDENTIFICATION</scope>
</reference>
<keyword evidence="5" id="KW-0732">Signal</keyword>
<keyword evidence="4" id="KW-1015">Disulfide bond</keyword>
<organism evidence="6 7">
    <name type="scientific">Aplysia californica</name>
    <name type="common">California sea hare</name>
    <dbReference type="NCBI Taxonomy" id="6500"/>
    <lineage>
        <taxon>Eukaryota</taxon>
        <taxon>Metazoa</taxon>
        <taxon>Spiralia</taxon>
        <taxon>Lophotrochozoa</taxon>
        <taxon>Mollusca</taxon>
        <taxon>Gastropoda</taxon>
        <taxon>Heterobranchia</taxon>
        <taxon>Euthyneura</taxon>
        <taxon>Tectipleura</taxon>
        <taxon>Aplysiida</taxon>
        <taxon>Aplysioidea</taxon>
        <taxon>Aplysiidae</taxon>
        <taxon>Aplysia</taxon>
    </lineage>
</organism>
<dbReference type="PANTHER" id="PTHR15040">
    <property type="entry name" value="DERMATOPONTIN-RELATED"/>
    <property type="match status" value="1"/>
</dbReference>
<evidence type="ECO:0000256" key="5">
    <source>
        <dbReference type="SAM" id="SignalP"/>
    </source>
</evidence>
<dbReference type="Pfam" id="PF14704">
    <property type="entry name" value="DERM"/>
    <property type="match status" value="1"/>
</dbReference>
<dbReference type="InterPro" id="IPR026645">
    <property type="entry name" value="Dermatopontin"/>
</dbReference>
<proteinExistence type="inferred from homology"/>
<feature type="chain" id="PRO_5046925234" evidence="5">
    <location>
        <begin position="29"/>
        <end position="195"/>
    </location>
</feature>
<evidence type="ECO:0000256" key="4">
    <source>
        <dbReference type="ARBA" id="ARBA00023157"/>
    </source>
</evidence>
<keyword evidence="6" id="KW-1185">Reference proteome</keyword>
<accession>A0ABM0JRF6</accession>
<gene>
    <name evidence="7" type="primary">LOC101847043</name>
</gene>
<name>A0ABM0JRF6_APLCA</name>
<keyword evidence="3" id="KW-0964">Secreted</keyword>
<evidence type="ECO:0000256" key="3">
    <source>
        <dbReference type="ARBA" id="ARBA00022525"/>
    </source>
</evidence>
<evidence type="ECO:0000313" key="7">
    <source>
        <dbReference type="RefSeq" id="XP_005099799.1"/>
    </source>
</evidence>
<evidence type="ECO:0000313" key="6">
    <source>
        <dbReference type="Proteomes" id="UP000694888"/>
    </source>
</evidence>
<protein>
    <submittedName>
        <fullName evidence="7">Hemagglutinin/amebocyte aggregation factor</fullName>
    </submittedName>
</protein>
<evidence type="ECO:0000256" key="2">
    <source>
        <dbReference type="ARBA" id="ARBA00008712"/>
    </source>
</evidence>
<feature type="signal peptide" evidence="5">
    <location>
        <begin position="1"/>
        <end position="28"/>
    </location>
</feature>
<dbReference type="RefSeq" id="XP_005099799.1">
    <property type="nucleotide sequence ID" value="XM_005099742.3"/>
</dbReference>
<dbReference type="PANTHER" id="PTHR15040:SF1">
    <property type="entry name" value="DERMATOPONTIN-LIKE ISOFORM X1"/>
    <property type="match status" value="1"/>
</dbReference>
<comment type="similarity">
    <text evidence="2">Belongs to the dermatopontin family.</text>
</comment>
<dbReference type="Proteomes" id="UP000694888">
    <property type="component" value="Unplaced"/>
</dbReference>
<sequence length="195" mass="22439">MTSGSLRTMGSVPVLILTLTLLMPFGQTLTWMTDYNLNFHFDCNSTEKSLTTLTSIHDNHHEDRVWNVSCSKMNQTVELTQCEWSVATNDPDGLMEYQCPNNDVITGLSSEWHQRQHDRVFRFRCCKPGLLVTHSCVYTDYINNYDGPLNYTVPDNWYLRGVLSVHSNRHEDRIFRFDICKLDMLASPGEVPIVG</sequence>